<dbReference type="PRINTS" id="PR00413">
    <property type="entry name" value="HADHALOGNASE"/>
</dbReference>
<dbReference type="InterPro" id="IPR011951">
    <property type="entry name" value="HAD-SF_hydro_IA_YjjG/PynA"/>
</dbReference>
<dbReference type="InterPro" id="IPR036412">
    <property type="entry name" value="HAD-like_sf"/>
</dbReference>
<dbReference type="InterPro" id="IPR023198">
    <property type="entry name" value="PGP-like_dom2"/>
</dbReference>
<dbReference type="InterPro" id="IPR052550">
    <property type="entry name" value="Pyrimidine_5'-ntase_YjjG"/>
</dbReference>
<name>A0ABX2SZA1_9BACL</name>
<dbReference type="SFLD" id="SFLDG01135">
    <property type="entry name" value="C1.5.6:_HAD__Beta-PGM__Phospha"/>
    <property type="match status" value="1"/>
</dbReference>
<dbReference type="NCBIfam" id="TIGR01549">
    <property type="entry name" value="HAD-SF-IA-v1"/>
    <property type="match status" value="1"/>
</dbReference>
<dbReference type="PANTHER" id="PTHR47478">
    <property type="match status" value="1"/>
</dbReference>
<dbReference type="InterPro" id="IPR006439">
    <property type="entry name" value="HAD-SF_hydro_IA"/>
</dbReference>
<dbReference type="PANTHER" id="PTHR47478:SF1">
    <property type="entry name" value="PYRIMIDINE 5'-NUCLEOTIDASE YJJG"/>
    <property type="match status" value="1"/>
</dbReference>
<dbReference type="Pfam" id="PF00702">
    <property type="entry name" value="Hydrolase"/>
    <property type="match status" value="1"/>
</dbReference>
<comment type="caution">
    <text evidence="1">The sequence shown here is derived from an EMBL/GenBank/DDBJ whole genome shotgun (WGS) entry which is preliminary data.</text>
</comment>
<dbReference type="NCBIfam" id="TIGR02254">
    <property type="entry name" value="YjjG_YfnB"/>
    <property type="match status" value="1"/>
</dbReference>
<dbReference type="EMBL" id="JACBYF010000011">
    <property type="protein sequence ID" value="NYS47706.1"/>
    <property type="molecule type" value="Genomic_DNA"/>
</dbReference>
<reference evidence="1 2" key="1">
    <citation type="submission" date="2020-07" db="EMBL/GenBank/DDBJ databases">
        <title>MOT database genomes.</title>
        <authorList>
            <person name="Joseph S."/>
            <person name="Aduse-Opoku J."/>
            <person name="Hashim A."/>
            <person name="Wade W."/>
            <person name="Curtis M."/>
        </authorList>
    </citation>
    <scope>NUCLEOTIDE SEQUENCE [LARGE SCALE GENOMIC DNA]</scope>
    <source>
        <strain evidence="1 2">CIP 106318</strain>
    </source>
</reference>
<sequence>MYKYLLFDLDNTLFDFDLAEDIALTKLLEEQGVDDIKKYKEYYLPMNKELWHKLDKKEITREYLVKNRFKILFNHFGVEVDGDYLANRYKELLGLQGQHFDGAVEFLENLKNNNMKIYGATNGLITIQESRLQNSAISKYFDDIFISERIGVQKPDIEFFNYLSKKIPGFEKNQAVMIGDNLFADIGGGNNFGIDTIWVNLKSIENNSEVIPTYEIKNYNELEKILLKSNN</sequence>
<gene>
    <name evidence="1" type="ORF">HZY85_05805</name>
</gene>
<dbReference type="Gene3D" id="3.40.50.1000">
    <property type="entry name" value="HAD superfamily/HAD-like"/>
    <property type="match status" value="1"/>
</dbReference>
<evidence type="ECO:0000313" key="2">
    <source>
        <dbReference type="Proteomes" id="UP000531840"/>
    </source>
</evidence>
<dbReference type="SFLD" id="SFLDS00003">
    <property type="entry name" value="Haloacid_Dehalogenase"/>
    <property type="match status" value="1"/>
</dbReference>
<keyword evidence="2" id="KW-1185">Reference proteome</keyword>
<proteinExistence type="predicted"/>
<evidence type="ECO:0000313" key="1">
    <source>
        <dbReference type="EMBL" id="NYS47706.1"/>
    </source>
</evidence>
<dbReference type="SFLD" id="SFLDG01129">
    <property type="entry name" value="C1.5:_HAD__Beta-PGM__Phosphata"/>
    <property type="match status" value="1"/>
</dbReference>
<organism evidence="1 2">
    <name type="scientific">Gemelliphila palaticanis</name>
    <dbReference type="NCBI Taxonomy" id="81950"/>
    <lineage>
        <taxon>Bacteria</taxon>
        <taxon>Bacillati</taxon>
        <taxon>Bacillota</taxon>
        <taxon>Bacilli</taxon>
        <taxon>Bacillales</taxon>
        <taxon>Gemellaceae</taxon>
        <taxon>Gemelliphila</taxon>
    </lineage>
</organism>
<dbReference type="Proteomes" id="UP000531840">
    <property type="component" value="Unassembled WGS sequence"/>
</dbReference>
<dbReference type="InterPro" id="IPR023214">
    <property type="entry name" value="HAD_sf"/>
</dbReference>
<accession>A0ABX2SZA1</accession>
<dbReference type="Gene3D" id="1.10.150.240">
    <property type="entry name" value="Putative phosphatase, domain 2"/>
    <property type="match status" value="1"/>
</dbReference>
<dbReference type="RefSeq" id="WP_179941494.1">
    <property type="nucleotide sequence ID" value="NZ_JACBYF010000011.1"/>
</dbReference>
<protein>
    <submittedName>
        <fullName evidence="1">Noncanonical pyrimidine nucleotidase, YjjG family</fullName>
    </submittedName>
</protein>
<dbReference type="SUPFAM" id="SSF56784">
    <property type="entry name" value="HAD-like"/>
    <property type="match status" value="1"/>
</dbReference>